<dbReference type="GO" id="GO:0000400">
    <property type="term" value="F:four-way junction DNA binding"/>
    <property type="evidence" value="ECO:0007669"/>
    <property type="project" value="UniProtKB-UniRule"/>
</dbReference>
<feature type="domain" description="Helix-hairpin-helix DNA-binding motif class 1" evidence="7">
    <location>
        <begin position="73"/>
        <end position="92"/>
    </location>
</feature>
<sequence length="197" mass="20788">MIGRLRGTLIAKRPPVLLIDVGGVGYEVEAPMSTIYELGDTGKDVIVHTHLAVREDAQQLFGFATIGERDLFRVLIRINGVGGKLALAILSTIPAGEFTRVVEEGDVTALTRVPGIGKKTAERLVVEMRGRTDALMAPAAGGAAIETRPQDAATEATDALVALGYKPAEAGRMVQKVAGADMDSEAIIRAALRAAMR</sequence>
<name>A0A363UPV6_9GAMM</name>
<dbReference type="Proteomes" id="UP000251800">
    <property type="component" value="Unassembled WGS sequence"/>
</dbReference>
<evidence type="ECO:0000313" key="8">
    <source>
        <dbReference type="EMBL" id="PWN57459.1"/>
    </source>
</evidence>
<comment type="subcellular location">
    <subcellularLocation>
        <location evidence="6">Cytoplasm</location>
    </subcellularLocation>
</comment>
<dbReference type="SUPFAM" id="SSF46929">
    <property type="entry name" value="DNA helicase RuvA subunit, C-terminal domain"/>
    <property type="match status" value="1"/>
</dbReference>
<dbReference type="InterPro" id="IPR010994">
    <property type="entry name" value="RuvA_2-like"/>
</dbReference>
<evidence type="ECO:0000313" key="9">
    <source>
        <dbReference type="Proteomes" id="UP000251800"/>
    </source>
</evidence>
<dbReference type="SUPFAM" id="SSF47781">
    <property type="entry name" value="RuvA domain 2-like"/>
    <property type="match status" value="1"/>
</dbReference>
<comment type="caution">
    <text evidence="6">Lacks conserved residue(s) required for the propagation of feature annotation.</text>
</comment>
<dbReference type="GO" id="GO:0005524">
    <property type="term" value="F:ATP binding"/>
    <property type="evidence" value="ECO:0007669"/>
    <property type="project" value="InterPro"/>
</dbReference>
<gene>
    <name evidence="6" type="primary">ruvA</name>
    <name evidence="8" type="ORF">DEH80_02930</name>
</gene>
<feature type="region of interest" description="Domain I" evidence="6">
    <location>
        <begin position="1"/>
        <end position="64"/>
    </location>
</feature>
<comment type="caution">
    <text evidence="8">The sequence shown here is derived from an EMBL/GenBank/DDBJ whole genome shotgun (WGS) entry which is preliminary data.</text>
</comment>
<dbReference type="GO" id="GO:0009379">
    <property type="term" value="C:Holliday junction helicase complex"/>
    <property type="evidence" value="ECO:0007669"/>
    <property type="project" value="InterPro"/>
</dbReference>
<evidence type="ECO:0000256" key="6">
    <source>
        <dbReference type="HAMAP-Rule" id="MF_00031"/>
    </source>
</evidence>
<comment type="similarity">
    <text evidence="6">Belongs to the RuvA family.</text>
</comment>
<dbReference type="Pfam" id="PF07499">
    <property type="entry name" value="RuvA_C"/>
    <property type="match status" value="1"/>
</dbReference>
<comment type="subunit">
    <text evidence="6">Homotetramer. Forms an RuvA(8)-RuvB(12)-Holliday junction (HJ) complex. HJ DNA is sandwiched between 2 RuvA tetramers; dsDNA enters through RuvA and exits via RuvB. An RuvB hexamer assembles on each DNA strand where it exits the tetramer. Each RuvB hexamer is contacted by two RuvA subunits (via domain III) on 2 adjacent RuvB subunits; this complex drives branch migration. In the full resolvosome a probable DNA-RuvA(4)-RuvB(12)-RuvC(2) complex forms which resolves the HJ.</text>
</comment>
<dbReference type="GO" id="GO:0048476">
    <property type="term" value="C:Holliday junction resolvase complex"/>
    <property type="evidence" value="ECO:0007669"/>
    <property type="project" value="UniProtKB-UniRule"/>
</dbReference>
<keyword evidence="4 6" id="KW-0233">DNA recombination</keyword>
<dbReference type="Gene3D" id="2.40.50.140">
    <property type="entry name" value="Nucleic acid-binding proteins"/>
    <property type="match status" value="1"/>
</dbReference>
<dbReference type="RefSeq" id="WP_109718963.1">
    <property type="nucleotide sequence ID" value="NZ_QEQK01000002.1"/>
</dbReference>
<dbReference type="AlphaFoldDB" id="A0A363UPV6"/>
<dbReference type="Pfam" id="PF14520">
    <property type="entry name" value="HHH_5"/>
    <property type="match status" value="1"/>
</dbReference>
<dbReference type="Gene3D" id="1.10.150.20">
    <property type="entry name" value="5' to 3' exonuclease, C-terminal subdomain"/>
    <property type="match status" value="1"/>
</dbReference>
<dbReference type="GO" id="GO:0005737">
    <property type="term" value="C:cytoplasm"/>
    <property type="evidence" value="ECO:0007669"/>
    <property type="project" value="UniProtKB-SubCell"/>
</dbReference>
<reference evidence="8 9" key="1">
    <citation type="submission" date="2018-05" db="EMBL/GenBank/DDBJ databases">
        <title>Abyssibacter profundi OUC007T gen. nov., sp. nov, a marine bacterium isolated from seawater of the Mariana Trench.</title>
        <authorList>
            <person name="Zhou S."/>
        </authorList>
    </citation>
    <scope>NUCLEOTIDE SEQUENCE [LARGE SCALE GENOMIC DNA]</scope>
    <source>
        <strain evidence="8 9">OUC007</strain>
    </source>
</reference>
<dbReference type="InterPro" id="IPR003583">
    <property type="entry name" value="Hlx-hairpin-Hlx_DNA-bd_motif"/>
</dbReference>
<dbReference type="InterPro" id="IPR013849">
    <property type="entry name" value="DNA_helicase_Holl-junc_RuvA_I"/>
</dbReference>
<dbReference type="InterPro" id="IPR000085">
    <property type="entry name" value="RuvA"/>
</dbReference>
<keyword evidence="1 6" id="KW-0963">Cytoplasm</keyword>
<evidence type="ECO:0000256" key="2">
    <source>
        <dbReference type="ARBA" id="ARBA00022763"/>
    </source>
</evidence>
<dbReference type="EMBL" id="QEQK01000002">
    <property type="protein sequence ID" value="PWN57459.1"/>
    <property type="molecule type" value="Genomic_DNA"/>
</dbReference>
<keyword evidence="2 6" id="KW-0227">DNA damage</keyword>
<dbReference type="GO" id="GO:0006281">
    <property type="term" value="P:DNA repair"/>
    <property type="evidence" value="ECO:0007669"/>
    <property type="project" value="UniProtKB-UniRule"/>
</dbReference>
<dbReference type="SUPFAM" id="SSF50249">
    <property type="entry name" value="Nucleic acid-binding proteins"/>
    <property type="match status" value="1"/>
</dbReference>
<keyword evidence="5 6" id="KW-0234">DNA repair</keyword>
<dbReference type="InterPro" id="IPR011114">
    <property type="entry name" value="RuvA_C"/>
</dbReference>
<evidence type="ECO:0000259" key="7">
    <source>
        <dbReference type="SMART" id="SM00278"/>
    </source>
</evidence>
<proteinExistence type="inferred from homology"/>
<keyword evidence="9" id="KW-1185">Reference proteome</keyword>
<dbReference type="InterPro" id="IPR012340">
    <property type="entry name" value="NA-bd_OB-fold"/>
</dbReference>
<dbReference type="SMART" id="SM00278">
    <property type="entry name" value="HhH1"/>
    <property type="match status" value="2"/>
</dbReference>
<evidence type="ECO:0000256" key="3">
    <source>
        <dbReference type="ARBA" id="ARBA00023125"/>
    </source>
</evidence>
<dbReference type="InterPro" id="IPR036267">
    <property type="entry name" value="RuvA_C_sf"/>
</dbReference>
<comment type="domain">
    <text evidence="6">Has three domains with a flexible linker between the domains II and III and assumes an 'L' shape. Domain III is highly mobile and contacts RuvB.</text>
</comment>
<dbReference type="GO" id="GO:0006310">
    <property type="term" value="P:DNA recombination"/>
    <property type="evidence" value="ECO:0007669"/>
    <property type="project" value="UniProtKB-UniRule"/>
</dbReference>
<protein>
    <recommendedName>
        <fullName evidence="6">Holliday junction branch migration complex subunit RuvA</fullName>
    </recommendedName>
</protein>
<feature type="domain" description="Helix-hairpin-helix DNA-binding motif class 1" evidence="7">
    <location>
        <begin position="108"/>
        <end position="127"/>
    </location>
</feature>
<comment type="function">
    <text evidence="6">The RuvA-RuvB-RuvC complex processes Holliday junction (HJ) DNA during genetic recombination and DNA repair, while the RuvA-RuvB complex plays an important role in the rescue of blocked DNA replication forks via replication fork reversal (RFR). RuvA specifically binds to HJ cruciform DNA, conferring on it an open structure. The RuvB hexamer acts as an ATP-dependent pump, pulling dsDNA into and through the RuvAB complex. HJ branch migration allows RuvC to scan DNA until it finds its consensus sequence, where it cleaves and resolves the cruciform DNA.</text>
</comment>
<dbReference type="HAMAP" id="MF_00031">
    <property type="entry name" value="DNA_HJ_migration_RuvA"/>
    <property type="match status" value="1"/>
</dbReference>
<dbReference type="Gene3D" id="1.10.8.10">
    <property type="entry name" value="DNA helicase RuvA subunit, C-terminal domain"/>
    <property type="match status" value="1"/>
</dbReference>
<accession>A0A363UPV6</accession>
<evidence type="ECO:0000256" key="4">
    <source>
        <dbReference type="ARBA" id="ARBA00023172"/>
    </source>
</evidence>
<evidence type="ECO:0000256" key="1">
    <source>
        <dbReference type="ARBA" id="ARBA00022490"/>
    </source>
</evidence>
<evidence type="ECO:0000256" key="5">
    <source>
        <dbReference type="ARBA" id="ARBA00023204"/>
    </source>
</evidence>
<dbReference type="NCBIfam" id="TIGR00084">
    <property type="entry name" value="ruvA"/>
    <property type="match status" value="1"/>
</dbReference>
<feature type="region of interest" description="Domain III" evidence="6">
    <location>
        <begin position="154"/>
        <end position="197"/>
    </location>
</feature>
<keyword evidence="3 6" id="KW-0238">DNA-binding</keyword>
<organism evidence="8 9">
    <name type="scientific">Abyssibacter profundi</name>
    <dbReference type="NCBI Taxonomy" id="2182787"/>
    <lineage>
        <taxon>Bacteria</taxon>
        <taxon>Pseudomonadati</taxon>
        <taxon>Pseudomonadota</taxon>
        <taxon>Gammaproteobacteria</taxon>
        <taxon>Chromatiales</taxon>
        <taxon>Oceanococcaceae</taxon>
        <taxon>Abyssibacter</taxon>
    </lineage>
</organism>
<dbReference type="OrthoDB" id="5293449at2"/>
<dbReference type="Pfam" id="PF01330">
    <property type="entry name" value="RuvA_N"/>
    <property type="match status" value="1"/>
</dbReference>
<dbReference type="GO" id="GO:0009378">
    <property type="term" value="F:four-way junction helicase activity"/>
    <property type="evidence" value="ECO:0007669"/>
    <property type="project" value="InterPro"/>
</dbReference>
<dbReference type="CDD" id="cd14332">
    <property type="entry name" value="UBA_RuvA_C"/>
    <property type="match status" value="1"/>
</dbReference>